<organism evidence="1 2">
    <name type="scientific">Acidipropionibacterium virtanenii</name>
    <dbReference type="NCBI Taxonomy" id="2057246"/>
    <lineage>
        <taxon>Bacteria</taxon>
        <taxon>Bacillati</taxon>
        <taxon>Actinomycetota</taxon>
        <taxon>Actinomycetes</taxon>
        <taxon>Propionibacteriales</taxon>
        <taxon>Propionibacteriaceae</taxon>
        <taxon>Acidipropionibacterium</taxon>
    </lineage>
</organism>
<sequence>MTEYWKIVPSLEHIYLEDSWVLKVMATPGSVEFLTEFVLTEEHPDYHPPKSGEHYCYETRLLTFSGWEDFSWTRGSDRPNADPDGTVDYGNYDVFEIEGRQYSIVGGFGKIRIVADPPRVLPPTPVNDAPESARRA</sequence>
<name>A0A344UPX7_9ACTN</name>
<evidence type="ECO:0000313" key="1">
    <source>
        <dbReference type="EMBL" id="AXE37325.1"/>
    </source>
</evidence>
<dbReference type="EMBL" id="CP025198">
    <property type="protein sequence ID" value="AXE37325.1"/>
    <property type="molecule type" value="Genomic_DNA"/>
</dbReference>
<gene>
    <name evidence="1" type="ORF">JS278_00128</name>
</gene>
<dbReference type="KEGG" id="acij:JS278_00128"/>
<dbReference type="Proteomes" id="UP000251995">
    <property type="component" value="Chromosome"/>
</dbReference>
<accession>A0A344UPX7</accession>
<dbReference type="RefSeq" id="WP_114043492.1">
    <property type="nucleotide sequence ID" value="NZ_CP025198.1"/>
</dbReference>
<evidence type="ECO:0000313" key="2">
    <source>
        <dbReference type="Proteomes" id="UP000251995"/>
    </source>
</evidence>
<reference evidence="1 2" key="1">
    <citation type="submission" date="2017-12" db="EMBL/GenBank/DDBJ databases">
        <title>The whole genome sequence of the Acidipropionibacterium virtanenii sp. nov. type strain JS278.</title>
        <authorList>
            <person name="Laine P."/>
            <person name="Deptula P."/>
            <person name="Varmanen P."/>
            <person name="Auvinen P."/>
        </authorList>
    </citation>
    <scope>NUCLEOTIDE SEQUENCE [LARGE SCALE GENOMIC DNA]</scope>
    <source>
        <strain evidence="1 2">JS278</strain>
    </source>
</reference>
<dbReference type="AlphaFoldDB" id="A0A344UPX7"/>
<dbReference type="OrthoDB" id="7876709at2"/>
<keyword evidence="2" id="KW-1185">Reference proteome</keyword>
<proteinExistence type="predicted"/>
<protein>
    <submittedName>
        <fullName evidence="1">Uncharacterized protein</fullName>
    </submittedName>
</protein>